<proteinExistence type="predicted"/>
<sequence length="312" mass="35048">MKSMDYFTVLFSLQHFLLLATSLSILTCLLRRRFSPLRRPLRLPPGTLGLPFLGETLQIISAYKTSNPEPFVDDRVSGFGPVFTTHIFGEPTVFSADPETNRFILMNEGKLFETSYPGSITNLLGRNSLLLLSTGSLHKRLHSLTMSFANSTIIRDHLMADIDRLVRLNLESWTGRILLMEETKRISFDLTMKQLITVEPCEWTERLRKEYTLVIDGFFTMNPFPLFSTTYRRAIQARAKVAAELSLVVRERRASERGERKNNMLGALLDEEGGGGGGLSDEEIVDFLVSILVAGYESTPTIMALRGGSTLS</sequence>
<protein>
    <submittedName>
        <fullName evidence="1">Uncharacterized protein</fullName>
    </submittedName>
</protein>
<dbReference type="Proteomes" id="UP000828048">
    <property type="component" value="Chromosome 5"/>
</dbReference>
<comment type="caution">
    <text evidence="1">The sequence shown here is derived from an EMBL/GenBank/DDBJ whole genome shotgun (WGS) entry which is preliminary data.</text>
</comment>
<name>A0ACB7Y4J4_9ERIC</name>
<gene>
    <name evidence="1" type="ORF">Vadar_032042</name>
</gene>
<evidence type="ECO:0000313" key="1">
    <source>
        <dbReference type="EMBL" id="KAH7847955.1"/>
    </source>
</evidence>
<reference evidence="1 2" key="1">
    <citation type="journal article" date="2021" name="Hortic Res">
        <title>High-quality reference genome and annotation aids understanding of berry development for evergreen blueberry (Vaccinium darrowii).</title>
        <authorList>
            <person name="Yu J."/>
            <person name="Hulse-Kemp A.M."/>
            <person name="Babiker E."/>
            <person name="Staton M."/>
        </authorList>
    </citation>
    <scope>NUCLEOTIDE SEQUENCE [LARGE SCALE GENOMIC DNA]</scope>
    <source>
        <strain evidence="2">cv. NJ 8807/NJ 8810</strain>
        <tissue evidence="1">Young leaf</tissue>
    </source>
</reference>
<organism evidence="1 2">
    <name type="scientific">Vaccinium darrowii</name>
    <dbReference type="NCBI Taxonomy" id="229202"/>
    <lineage>
        <taxon>Eukaryota</taxon>
        <taxon>Viridiplantae</taxon>
        <taxon>Streptophyta</taxon>
        <taxon>Embryophyta</taxon>
        <taxon>Tracheophyta</taxon>
        <taxon>Spermatophyta</taxon>
        <taxon>Magnoliopsida</taxon>
        <taxon>eudicotyledons</taxon>
        <taxon>Gunneridae</taxon>
        <taxon>Pentapetalae</taxon>
        <taxon>asterids</taxon>
        <taxon>Ericales</taxon>
        <taxon>Ericaceae</taxon>
        <taxon>Vaccinioideae</taxon>
        <taxon>Vaccinieae</taxon>
        <taxon>Vaccinium</taxon>
    </lineage>
</organism>
<keyword evidence="2" id="KW-1185">Reference proteome</keyword>
<dbReference type="EMBL" id="CM037155">
    <property type="protein sequence ID" value="KAH7847955.1"/>
    <property type="molecule type" value="Genomic_DNA"/>
</dbReference>
<accession>A0ACB7Y4J4</accession>
<evidence type="ECO:0000313" key="2">
    <source>
        <dbReference type="Proteomes" id="UP000828048"/>
    </source>
</evidence>